<feature type="compositionally biased region" description="Basic and acidic residues" evidence="1">
    <location>
        <begin position="990"/>
        <end position="1023"/>
    </location>
</feature>
<dbReference type="GO" id="GO:0005975">
    <property type="term" value="P:carbohydrate metabolic process"/>
    <property type="evidence" value="ECO:0007669"/>
    <property type="project" value="InterPro"/>
</dbReference>
<feature type="transmembrane region" description="Helical" evidence="2">
    <location>
        <begin position="789"/>
        <end position="807"/>
    </location>
</feature>
<evidence type="ECO:0000259" key="4">
    <source>
        <dbReference type="Pfam" id="PF00722"/>
    </source>
</evidence>
<dbReference type="CDD" id="cd00413">
    <property type="entry name" value="Glyco_hydrolase_16"/>
    <property type="match status" value="1"/>
</dbReference>
<dbReference type="Gene3D" id="2.60.120.200">
    <property type="match status" value="1"/>
</dbReference>
<sequence>MAFLDLYRLFILLPLLSLQFECSAKDTPLLGAASTLNKDCPCGFYDGSTGSIFTESLIVYFNETTSFPSDEFTIETYQHKYEKDWNAIYREGANSSNVVLVNASASTRSSVFNGSSLEMYIDSSDKNHLVIGSEIKSIRQDMQYGSFSALVRGPPKSNRGSVMSMMFQHNESQEWEMDLMNTNSPETAWLATLFADEFPDRDLGVNYSTLADTSLSNYTSSPWDFVDLNVNWDAKSINFSIGGVVSRSVTRKSDSTVPSVPGPFMFRHWSDGNKYSSQGPPYARTEANVGWVRTFFNASTTTKEAREDFDAKCHVNSACSVDDITLRGSTSYTSSATVPWKQKESNYALKIFAIVIVSVGSAICAVVIFNAFARKFANRRRMASLKKEAASSPSSSETAAGKSSGSSTGSDINLNGSPGPAMIAHSASYSTLRSSDNTATAVNSRAASVAGPSRIQTAVNSRAPSISSPVSSPTAGGSSYSLPLERNEHQSLGFAPFEVDAPKETQTLEKEDATVLKVVETSKGKVAATTTDVTGPPPAPAVVPIQPVRQRVDYMAGLVALCSTLVTWSHFALTFLPSLDSGTDAHYPSELWARKTIGPYTLNAIWLGLFFTTSTRFLTTAYLRTGNLKAIAEKTVARPFRLMIPVTGVIVLEYFLIDAGATKWLQYLPSITWSTWPYVVQYQNFGTFLNEVLELFYLIPNAAPQVTFNYCTGVLWTIPVSLQGSWVVLLGVVLIREIKTPWKRFGYYTFCLIVNWYARAWGGYFWAGLILADMDIVYKYRKWLYPHRILHWVLCFSCLALAILMLSTDVVQVDSGLDILSLERGIHPDWETGRPLSQTPRAGYPDYYEPRLNGLIFAFVAQLGVEISPSVQKILSSPIFMWIFPHIFTIYLFHGLIFWTLGSVICVHLSVAGIPYWANMLVTAVVCYGVLFAALEVVTPCLEMLGKHVTAMIWRQAYETPAEKKPTLFPFEKQMLLGRAGADPEVIEERDEHIEVEQEKNEKELDPEGKKVPGKSVDEEKVL</sequence>
<feature type="transmembrane region" description="Helical" evidence="2">
    <location>
        <begin position="747"/>
        <end position="769"/>
    </location>
</feature>
<feature type="transmembrane region" description="Helical" evidence="2">
    <location>
        <begin position="351"/>
        <end position="372"/>
    </location>
</feature>
<keyword evidence="2" id="KW-0812">Transmembrane</keyword>
<dbReference type="Pfam" id="PF00722">
    <property type="entry name" value="Glyco_hydro_16"/>
    <property type="match status" value="1"/>
</dbReference>
<dbReference type="InterPro" id="IPR013320">
    <property type="entry name" value="ConA-like_dom_sf"/>
</dbReference>
<reference evidence="5 6" key="1">
    <citation type="submission" date="2018-05" db="EMBL/GenBank/DDBJ databases">
        <title>Genome sequencing and assembly of the regulated plant pathogen Lachnellula willkommii and related sister species for the development of diagnostic species identification markers.</title>
        <authorList>
            <person name="Giroux E."/>
            <person name="Bilodeau G."/>
        </authorList>
    </citation>
    <scope>NUCLEOTIDE SEQUENCE [LARGE SCALE GENOMIC DNA]</scope>
    <source>
        <strain evidence="5 6">CBS 268.59</strain>
    </source>
</reference>
<keyword evidence="2" id="KW-0472">Membrane</keyword>
<feature type="chain" id="PRO_5035718352" description="GH16 domain-containing protein" evidence="3">
    <location>
        <begin position="25"/>
        <end position="1023"/>
    </location>
</feature>
<feature type="transmembrane region" description="Helical" evidence="2">
    <location>
        <begin position="554"/>
        <end position="577"/>
    </location>
</feature>
<feature type="region of interest" description="Disordered" evidence="1">
    <location>
        <begin position="443"/>
        <end position="483"/>
    </location>
</feature>
<organism evidence="5 6">
    <name type="scientific">Lachnellula suecica</name>
    <dbReference type="NCBI Taxonomy" id="602035"/>
    <lineage>
        <taxon>Eukaryota</taxon>
        <taxon>Fungi</taxon>
        <taxon>Dikarya</taxon>
        <taxon>Ascomycota</taxon>
        <taxon>Pezizomycotina</taxon>
        <taxon>Leotiomycetes</taxon>
        <taxon>Helotiales</taxon>
        <taxon>Lachnaceae</taxon>
        <taxon>Lachnellula</taxon>
    </lineage>
</organism>
<dbReference type="OrthoDB" id="25131at2759"/>
<keyword evidence="6" id="KW-1185">Reference proteome</keyword>
<feature type="signal peptide" evidence="3">
    <location>
        <begin position="1"/>
        <end position="24"/>
    </location>
</feature>
<dbReference type="EMBL" id="QGMK01000913">
    <property type="protein sequence ID" value="TVY75918.1"/>
    <property type="molecule type" value="Genomic_DNA"/>
</dbReference>
<protein>
    <recommendedName>
        <fullName evidence="4">GH16 domain-containing protein</fullName>
    </recommendedName>
</protein>
<feature type="region of interest" description="Disordered" evidence="1">
    <location>
        <begin position="387"/>
        <end position="417"/>
    </location>
</feature>
<evidence type="ECO:0000313" key="5">
    <source>
        <dbReference type="EMBL" id="TVY75918.1"/>
    </source>
</evidence>
<feature type="transmembrane region" description="Helical" evidence="2">
    <location>
        <begin position="879"/>
        <end position="902"/>
    </location>
</feature>
<accession>A0A8T9C1J4</accession>
<keyword evidence="3" id="KW-0732">Signal</keyword>
<keyword evidence="2" id="KW-1133">Transmembrane helix</keyword>
<proteinExistence type="predicted"/>
<feature type="transmembrane region" description="Helical" evidence="2">
    <location>
        <begin position="914"/>
        <end position="938"/>
    </location>
</feature>
<dbReference type="SUPFAM" id="SSF49899">
    <property type="entry name" value="Concanavalin A-like lectins/glucanases"/>
    <property type="match status" value="1"/>
</dbReference>
<feature type="region of interest" description="Disordered" evidence="1">
    <location>
        <begin position="988"/>
        <end position="1023"/>
    </location>
</feature>
<dbReference type="PANTHER" id="PTHR38121">
    <property type="entry name" value="GH16 DOMAIN-CONTAINING PROTEIN"/>
    <property type="match status" value="1"/>
</dbReference>
<evidence type="ECO:0000256" key="2">
    <source>
        <dbReference type="SAM" id="Phobius"/>
    </source>
</evidence>
<evidence type="ECO:0000256" key="1">
    <source>
        <dbReference type="SAM" id="MobiDB-lite"/>
    </source>
</evidence>
<dbReference type="PANTHER" id="PTHR38121:SF2">
    <property type="entry name" value="ACYLTRANSFERASE 3 DOMAIN-CONTAINING PROTEIN"/>
    <property type="match status" value="1"/>
</dbReference>
<feature type="domain" description="GH16" evidence="4">
    <location>
        <begin position="109"/>
        <end position="279"/>
    </location>
</feature>
<feature type="transmembrane region" description="Helical" evidence="2">
    <location>
        <begin position="597"/>
        <end position="619"/>
    </location>
</feature>
<gene>
    <name evidence="5" type="ORF">LSUE1_G005121</name>
</gene>
<comment type="caution">
    <text evidence="5">The sequence shown here is derived from an EMBL/GenBank/DDBJ whole genome shotgun (WGS) entry which is preliminary data.</text>
</comment>
<name>A0A8T9C1J4_9HELO</name>
<feature type="compositionally biased region" description="Low complexity" evidence="1">
    <location>
        <begin position="390"/>
        <end position="410"/>
    </location>
</feature>
<dbReference type="InterPro" id="IPR000757">
    <property type="entry name" value="Beta-glucanase-like"/>
</dbReference>
<feature type="transmembrane region" description="Helical" evidence="2">
    <location>
        <begin position="640"/>
        <end position="657"/>
    </location>
</feature>
<evidence type="ECO:0000256" key="3">
    <source>
        <dbReference type="SAM" id="SignalP"/>
    </source>
</evidence>
<dbReference type="Proteomes" id="UP000469558">
    <property type="component" value="Unassembled WGS sequence"/>
</dbReference>
<feature type="compositionally biased region" description="Low complexity" evidence="1">
    <location>
        <begin position="461"/>
        <end position="473"/>
    </location>
</feature>
<dbReference type="AlphaFoldDB" id="A0A8T9C1J4"/>
<feature type="transmembrane region" description="Helical" evidence="2">
    <location>
        <begin position="714"/>
        <end position="735"/>
    </location>
</feature>
<evidence type="ECO:0000313" key="6">
    <source>
        <dbReference type="Proteomes" id="UP000469558"/>
    </source>
</evidence>
<dbReference type="GO" id="GO:0004553">
    <property type="term" value="F:hydrolase activity, hydrolyzing O-glycosyl compounds"/>
    <property type="evidence" value="ECO:0007669"/>
    <property type="project" value="InterPro"/>
</dbReference>